<protein>
    <submittedName>
        <fullName evidence="2">Uncharacterized protein MA0381</fullName>
    </submittedName>
</protein>
<dbReference type="PANTHER" id="PTHR39418">
    <property type="entry name" value="DEHYDROGENASE-RELATED"/>
    <property type="match status" value="1"/>
</dbReference>
<sequence length="199" mass="22142">MGFECSVDWRKVVEFHGHVCPGLAIGYRLAKAALAALGYQDPEEGDLVTIAESDRCTIDPFQIVLGCTIGKGKLYINSTGKQAFTVGCRQSGKAVRVIQLPHKYSAESDALTRKVMSGRVSDDEYRRYKSEREARIQEILTAPDEMLLKVEPVTVVLPEKEMIYNSPCCEYCGEQVMEPWTRLREGKVACVACAVTVTR</sequence>
<dbReference type="AlphaFoldDB" id="A0A0U1L2T6"/>
<dbReference type="InterPro" id="IPR053194">
    <property type="entry name" value="tRNA_methyltr_O"/>
</dbReference>
<accession>A0A0U1L2T6</accession>
<keyword evidence="3" id="KW-1185">Reference proteome</keyword>
<organism evidence="2 3">
    <name type="scientific">Sporomusa ovata</name>
    <dbReference type="NCBI Taxonomy" id="2378"/>
    <lineage>
        <taxon>Bacteria</taxon>
        <taxon>Bacillati</taxon>
        <taxon>Bacillota</taxon>
        <taxon>Negativicutes</taxon>
        <taxon>Selenomonadales</taxon>
        <taxon>Sporomusaceae</taxon>
        <taxon>Sporomusa</taxon>
    </lineage>
</organism>
<dbReference type="PANTHER" id="PTHR39418:SF1">
    <property type="entry name" value="DEHYDROGENASE"/>
    <property type="match status" value="1"/>
</dbReference>
<dbReference type="InterPro" id="IPR003814">
    <property type="entry name" value="FmdEsu_dom"/>
</dbReference>
<gene>
    <name evidence="2" type="ORF">SpAn4DRAFT_2466</name>
</gene>
<dbReference type="EMBL" id="CTRP01000012">
    <property type="protein sequence ID" value="CQR73234.1"/>
    <property type="molecule type" value="Genomic_DNA"/>
</dbReference>
<dbReference type="Proteomes" id="UP000049855">
    <property type="component" value="Unassembled WGS sequence"/>
</dbReference>
<dbReference type="RefSeq" id="WP_021168022.1">
    <property type="nucleotide sequence ID" value="NZ_CTRP01000012.1"/>
</dbReference>
<dbReference type="PIRSF" id="PIRSF006578">
    <property type="entry name" value="FwdE"/>
    <property type="match status" value="1"/>
</dbReference>
<dbReference type="Pfam" id="PF02663">
    <property type="entry name" value="FmdE"/>
    <property type="match status" value="1"/>
</dbReference>
<dbReference type="SUPFAM" id="SSF143555">
    <property type="entry name" value="FwdE-like"/>
    <property type="match status" value="1"/>
</dbReference>
<evidence type="ECO:0000313" key="3">
    <source>
        <dbReference type="Proteomes" id="UP000049855"/>
    </source>
</evidence>
<name>A0A0U1L2T6_9FIRM</name>
<dbReference type="InterPro" id="IPR026328">
    <property type="entry name" value="FmdE"/>
</dbReference>
<dbReference type="Gene3D" id="3.30.1330.130">
    <property type="match status" value="1"/>
</dbReference>
<evidence type="ECO:0000259" key="1">
    <source>
        <dbReference type="Pfam" id="PF02663"/>
    </source>
</evidence>
<feature type="domain" description="Formylmethanofuran dehydrogenase subunit E" evidence="1">
    <location>
        <begin position="15"/>
        <end position="148"/>
    </location>
</feature>
<reference evidence="3" key="1">
    <citation type="submission" date="2015-03" db="EMBL/GenBank/DDBJ databases">
        <authorList>
            <person name="Nijsse Bart"/>
        </authorList>
    </citation>
    <scope>NUCLEOTIDE SEQUENCE [LARGE SCALE GENOMIC DNA]</scope>
</reference>
<evidence type="ECO:0000313" key="2">
    <source>
        <dbReference type="EMBL" id="CQR73234.1"/>
    </source>
</evidence>
<proteinExistence type="predicted"/>